<dbReference type="PROSITE" id="PS00211">
    <property type="entry name" value="ABC_TRANSPORTER_1"/>
    <property type="match status" value="1"/>
</dbReference>
<feature type="region of interest" description="Disordered" evidence="8">
    <location>
        <begin position="1"/>
        <end position="27"/>
    </location>
</feature>
<evidence type="ECO:0000256" key="7">
    <source>
        <dbReference type="ARBA" id="ARBA00023136"/>
    </source>
</evidence>
<keyword evidence="3" id="KW-0813">Transport</keyword>
<keyword evidence="11" id="KW-1185">Reference proteome</keyword>
<dbReference type="Pfam" id="PF08352">
    <property type="entry name" value="oligo_HPY"/>
    <property type="match status" value="1"/>
</dbReference>
<dbReference type="PANTHER" id="PTHR43297">
    <property type="entry name" value="OLIGOPEPTIDE TRANSPORT ATP-BINDING PROTEIN APPD"/>
    <property type="match status" value="1"/>
</dbReference>
<dbReference type="RefSeq" id="WP_127931366.1">
    <property type="nucleotide sequence ID" value="NZ_SAUN01000001.1"/>
</dbReference>
<comment type="similarity">
    <text evidence="2">Belongs to the ABC transporter superfamily.</text>
</comment>
<dbReference type="EMBL" id="SAUN01000001">
    <property type="protein sequence ID" value="RVX38782.1"/>
    <property type="molecule type" value="Genomic_DNA"/>
</dbReference>
<dbReference type="InterPro" id="IPR050388">
    <property type="entry name" value="ABC_Ni/Peptide_Import"/>
</dbReference>
<evidence type="ECO:0000256" key="8">
    <source>
        <dbReference type="SAM" id="MobiDB-lite"/>
    </source>
</evidence>
<dbReference type="NCBIfam" id="TIGR01727">
    <property type="entry name" value="oligo_HPY"/>
    <property type="match status" value="1"/>
</dbReference>
<evidence type="ECO:0000256" key="1">
    <source>
        <dbReference type="ARBA" id="ARBA00004202"/>
    </source>
</evidence>
<reference evidence="10 11" key="1">
    <citation type="submission" date="2019-01" db="EMBL/GenBank/DDBJ databases">
        <title>Sequencing the genomes of 1000 actinobacteria strains.</title>
        <authorList>
            <person name="Klenk H.-P."/>
        </authorList>
    </citation>
    <scope>NUCLEOTIDE SEQUENCE [LARGE SCALE GENOMIC DNA]</scope>
    <source>
        <strain evidence="10 11">DSM 43925</strain>
    </source>
</reference>
<dbReference type="InterPro" id="IPR003593">
    <property type="entry name" value="AAA+_ATPase"/>
</dbReference>
<protein>
    <submittedName>
        <fullName evidence="10">Oligopeptide/dipeptide ABC transporter ATP-binding protein</fullName>
    </submittedName>
</protein>
<dbReference type="Pfam" id="PF00005">
    <property type="entry name" value="ABC_tran"/>
    <property type="match status" value="1"/>
</dbReference>
<dbReference type="InterPro" id="IPR003439">
    <property type="entry name" value="ABC_transporter-like_ATP-bd"/>
</dbReference>
<keyword evidence="7" id="KW-0472">Membrane</keyword>
<dbReference type="GO" id="GO:0016887">
    <property type="term" value="F:ATP hydrolysis activity"/>
    <property type="evidence" value="ECO:0007669"/>
    <property type="project" value="InterPro"/>
</dbReference>
<keyword evidence="4" id="KW-1003">Cell membrane</keyword>
<comment type="caution">
    <text evidence="10">The sequence shown here is derived from an EMBL/GenBank/DDBJ whole genome shotgun (WGS) entry which is preliminary data.</text>
</comment>
<keyword evidence="5" id="KW-0547">Nucleotide-binding</keyword>
<name>A0A438LZ70_9ACTN</name>
<dbReference type="PANTHER" id="PTHR43297:SF2">
    <property type="entry name" value="DIPEPTIDE TRANSPORT ATP-BINDING PROTEIN DPPD"/>
    <property type="match status" value="1"/>
</dbReference>
<dbReference type="AlphaFoldDB" id="A0A438LZ70"/>
<sequence length="362" mass="38092">MTGPDVTGPDVTGADVTGADVTGADVTGADVTGAEPLLRVRDLRIAGQDTELVRGLSFEVDRGETLAVVGESGAGKSLTARAVLGLTPPGLRVSGSVRMDGQEFRGAPERLYRRIRGRLVAFVPQDALSVLSPVHTVGDQLALAARSVRRLSRRAAGERAVAALERAGIPDAARRARAYPHEFSGGMRQRVVIAMATVNDPALIVADEPTTALDPVTQDRILRMLVEPREGTRPAMLLVTHDLAVAAAHADRVLVMYAGRFVESGPVGPVLRRPRAPYTGGLVASLPGQLATGRRLPSIGGSPPRPGALPSGCAFAPRCPAAADECRVREPQPREAGDGRLVACHRLVDLPDPVTGLFKERV</sequence>
<evidence type="ECO:0000256" key="2">
    <source>
        <dbReference type="ARBA" id="ARBA00005417"/>
    </source>
</evidence>
<evidence type="ECO:0000256" key="6">
    <source>
        <dbReference type="ARBA" id="ARBA00022840"/>
    </source>
</evidence>
<dbReference type="Gene3D" id="3.40.50.300">
    <property type="entry name" value="P-loop containing nucleotide triphosphate hydrolases"/>
    <property type="match status" value="1"/>
</dbReference>
<evidence type="ECO:0000256" key="5">
    <source>
        <dbReference type="ARBA" id="ARBA00022741"/>
    </source>
</evidence>
<dbReference type="CDD" id="cd03257">
    <property type="entry name" value="ABC_NikE_OppD_transporters"/>
    <property type="match status" value="1"/>
</dbReference>
<evidence type="ECO:0000256" key="4">
    <source>
        <dbReference type="ARBA" id="ARBA00022475"/>
    </source>
</evidence>
<dbReference type="InterPro" id="IPR027417">
    <property type="entry name" value="P-loop_NTPase"/>
</dbReference>
<keyword evidence="6 10" id="KW-0067">ATP-binding</keyword>
<accession>A0A438LZ70</accession>
<dbReference type="InterPro" id="IPR017871">
    <property type="entry name" value="ABC_transporter-like_CS"/>
</dbReference>
<dbReference type="PROSITE" id="PS50893">
    <property type="entry name" value="ABC_TRANSPORTER_2"/>
    <property type="match status" value="1"/>
</dbReference>
<evidence type="ECO:0000256" key="3">
    <source>
        <dbReference type="ARBA" id="ARBA00022448"/>
    </source>
</evidence>
<comment type="subcellular location">
    <subcellularLocation>
        <location evidence="1">Cell membrane</location>
        <topology evidence="1">Peripheral membrane protein</topology>
    </subcellularLocation>
</comment>
<organism evidence="10 11">
    <name type="scientific">Nonomuraea polychroma</name>
    <dbReference type="NCBI Taxonomy" id="46176"/>
    <lineage>
        <taxon>Bacteria</taxon>
        <taxon>Bacillati</taxon>
        <taxon>Actinomycetota</taxon>
        <taxon>Actinomycetes</taxon>
        <taxon>Streptosporangiales</taxon>
        <taxon>Streptosporangiaceae</taxon>
        <taxon>Nonomuraea</taxon>
    </lineage>
</organism>
<evidence type="ECO:0000259" key="9">
    <source>
        <dbReference type="PROSITE" id="PS50893"/>
    </source>
</evidence>
<feature type="domain" description="ABC transporter" evidence="9">
    <location>
        <begin position="38"/>
        <end position="283"/>
    </location>
</feature>
<gene>
    <name evidence="10" type="ORF">EDD27_1110</name>
</gene>
<evidence type="ECO:0000313" key="10">
    <source>
        <dbReference type="EMBL" id="RVX38782.1"/>
    </source>
</evidence>
<dbReference type="InterPro" id="IPR013563">
    <property type="entry name" value="Oligopep_ABC_C"/>
</dbReference>
<evidence type="ECO:0000313" key="11">
    <source>
        <dbReference type="Proteomes" id="UP000284824"/>
    </source>
</evidence>
<dbReference type="SMART" id="SM00382">
    <property type="entry name" value="AAA"/>
    <property type="match status" value="1"/>
</dbReference>
<dbReference type="Proteomes" id="UP000284824">
    <property type="component" value="Unassembled WGS sequence"/>
</dbReference>
<dbReference type="GO" id="GO:0015833">
    <property type="term" value="P:peptide transport"/>
    <property type="evidence" value="ECO:0007669"/>
    <property type="project" value="InterPro"/>
</dbReference>
<dbReference type="OrthoDB" id="9809030at2"/>
<dbReference type="GO" id="GO:0005524">
    <property type="term" value="F:ATP binding"/>
    <property type="evidence" value="ECO:0007669"/>
    <property type="project" value="UniProtKB-KW"/>
</dbReference>
<dbReference type="SUPFAM" id="SSF52540">
    <property type="entry name" value="P-loop containing nucleoside triphosphate hydrolases"/>
    <property type="match status" value="1"/>
</dbReference>
<proteinExistence type="inferred from homology"/>
<dbReference type="GO" id="GO:0005886">
    <property type="term" value="C:plasma membrane"/>
    <property type="evidence" value="ECO:0007669"/>
    <property type="project" value="UniProtKB-SubCell"/>
</dbReference>